<dbReference type="InterPro" id="IPR037883">
    <property type="entry name" value="Knr4/Smi1-like_sf"/>
</dbReference>
<evidence type="ECO:0000259" key="1">
    <source>
        <dbReference type="Pfam" id="PF09346"/>
    </source>
</evidence>
<gene>
    <name evidence="2" type="ORF">C5746_06805</name>
</gene>
<dbReference type="SUPFAM" id="SSF160631">
    <property type="entry name" value="SMI1/KNR4-like"/>
    <property type="match status" value="1"/>
</dbReference>
<dbReference type="RefSeq" id="WP_114243324.1">
    <property type="nucleotide sequence ID" value="NZ_CP027306.1"/>
</dbReference>
<evidence type="ECO:0000313" key="2">
    <source>
        <dbReference type="EMBL" id="AXE76662.1"/>
    </source>
</evidence>
<dbReference type="InterPro" id="IPR018958">
    <property type="entry name" value="Knr4/Smi1-like_dom"/>
</dbReference>
<proteinExistence type="predicted"/>
<sequence length="209" mass="22657">MIDVHDSLAILRRAAGDGTVTISASEPASAEAVANREAGLEPHFGSVSWTAPPSYRAFLAEHNAFSCGRETDGGSAEFTVVDDKAIAELNADLVHLPEHVGRGDGRWLSTNHLVGFAVDGGDEAVWCFDVTQPDADGEYPVYYHHQDAQEGLARYVDGGDWEFADEARPDYSSFAAWLGAMSAAFTARRPPSWFQDLGAPFLRFHNAAR</sequence>
<dbReference type="Pfam" id="PF09346">
    <property type="entry name" value="SMI1_KNR4"/>
    <property type="match status" value="1"/>
</dbReference>
<dbReference type="Gene3D" id="3.40.1580.10">
    <property type="entry name" value="SMI1/KNR4-like"/>
    <property type="match status" value="1"/>
</dbReference>
<dbReference type="EMBL" id="CP027306">
    <property type="protein sequence ID" value="AXE76662.1"/>
    <property type="molecule type" value="Genomic_DNA"/>
</dbReference>
<reference evidence="2 3" key="1">
    <citation type="journal article" date="2018" name="Front. Microbiol.">
        <title>Genome Sequencing of Streptomyces atratus SCSIOZH16 and Activation Production of Nocardamine via Metabolic Engineering.</title>
        <authorList>
            <person name="Li Y."/>
            <person name="Zhang C."/>
            <person name="Liu C."/>
            <person name="Ju J."/>
            <person name="Ma J."/>
        </authorList>
    </citation>
    <scope>NUCLEOTIDE SEQUENCE [LARGE SCALE GENOMIC DNA]</scope>
    <source>
        <strain evidence="2 3">SCSIO_ZH16</strain>
    </source>
</reference>
<dbReference type="GeneID" id="95518208"/>
<dbReference type="KEGG" id="sata:C5746_06805"/>
<evidence type="ECO:0000313" key="3">
    <source>
        <dbReference type="Proteomes" id="UP000252698"/>
    </source>
</evidence>
<dbReference type="AlphaFoldDB" id="A0A2Z5J8K8"/>
<organism evidence="2 3">
    <name type="scientific">Streptomyces atratus</name>
    <dbReference type="NCBI Taxonomy" id="1893"/>
    <lineage>
        <taxon>Bacteria</taxon>
        <taxon>Bacillati</taxon>
        <taxon>Actinomycetota</taxon>
        <taxon>Actinomycetes</taxon>
        <taxon>Kitasatosporales</taxon>
        <taxon>Streptomycetaceae</taxon>
        <taxon>Streptomyces</taxon>
    </lineage>
</organism>
<accession>A0A2Z5J8K8</accession>
<name>A0A2Z5J8K8_STRAR</name>
<feature type="domain" description="Knr4/Smi1-like" evidence="1">
    <location>
        <begin position="50"/>
        <end position="178"/>
    </location>
</feature>
<dbReference type="Proteomes" id="UP000252698">
    <property type="component" value="Chromosome"/>
</dbReference>
<protein>
    <recommendedName>
        <fullName evidence="1">Knr4/Smi1-like domain-containing protein</fullName>
    </recommendedName>
</protein>